<sequence length="589" mass="64525">MSLLALWPHWARPLWLLAVPVLGWLLWSLWQRKQRSGQWQQLLPAAFHAVLLRGGHNRRSRLPLLLLALAWLLALLALLGPSWQKLEQDRLKPADPLVVLLQLTPSMLAGDATPNRLEQAKRKLLDLLEARQDAQTAIVVYAGSAHTLVPLSDDLGTSRNLLDALKPSIMPEPGQRADLALTRALQLLEQGALGEGRLLLLGSSLQADERSAITQALADSDTRLQMIGFGSSQGAPIQQEDGSFMKDAEGAILVPRLDSNSLRTFFAQLGGAYQRASLDEQDLRSLGLLERSPAVRHDAEQTRLERWAEQGHWLLLPLLMLAAASARRGWLLCLPLLLCLPQPSYALSFDDLWLRADQQGQRLLDAQRPAEAAKRFKDPQWQGLALYQAGDYAGAAERFAQGEDAIAHYNRGNALALSNELEAALDAYAQALRLQPELSQAQQNMALIEELLKQKEQADRGQSADQAESHDPANEAPSQSASQGQSQSQTAGGAGQPEPSDAQPAEQTAAEQSQATAQSASPPGEQASAGSANEATPTNTDGAAEAPSELDGERRQALEQWLRQIPDDPAELLRRKFWLEQQERQEYAP</sequence>
<proteinExistence type="predicted"/>
<dbReference type="InterPro" id="IPR002035">
    <property type="entry name" value="VWF_A"/>
</dbReference>
<feature type="region of interest" description="Disordered" evidence="2">
    <location>
        <begin position="454"/>
        <end position="570"/>
    </location>
</feature>
<dbReference type="InterPro" id="IPR011990">
    <property type="entry name" value="TPR-like_helical_dom_sf"/>
</dbReference>
<evidence type="ECO:0000259" key="4">
    <source>
        <dbReference type="Pfam" id="PF13519"/>
    </source>
</evidence>
<feature type="transmembrane region" description="Helical" evidence="3">
    <location>
        <begin position="62"/>
        <end position="83"/>
    </location>
</feature>
<dbReference type="SUPFAM" id="SSF48452">
    <property type="entry name" value="TPR-like"/>
    <property type="match status" value="1"/>
</dbReference>
<dbReference type="Gene3D" id="3.40.50.410">
    <property type="entry name" value="von Willebrand factor, type A domain"/>
    <property type="match status" value="1"/>
</dbReference>
<dbReference type="PANTHER" id="PTHR22550">
    <property type="entry name" value="SPORE GERMINATION PROTEIN"/>
    <property type="match status" value="1"/>
</dbReference>
<dbReference type="Pfam" id="PF13519">
    <property type="entry name" value="VWA_2"/>
    <property type="match status" value="1"/>
</dbReference>
<evidence type="ECO:0000313" key="6">
    <source>
        <dbReference type="Proteomes" id="UP000429555"/>
    </source>
</evidence>
<evidence type="ECO:0000313" key="5">
    <source>
        <dbReference type="EMBL" id="MVW75490.1"/>
    </source>
</evidence>
<evidence type="ECO:0000256" key="2">
    <source>
        <dbReference type="SAM" id="MobiDB-lite"/>
    </source>
</evidence>
<keyword evidence="3" id="KW-1133">Transmembrane helix</keyword>
<keyword evidence="1" id="KW-0802">TPR repeat</keyword>
<feature type="compositionally biased region" description="Polar residues" evidence="2">
    <location>
        <begin position="528"/>
        <end position="541"/>
    </location>
</feature>
<name>A0A6I4KSF2_9PSED</name>
<dbReference type="PROSITE" id="PS50005">
    <property type="entry name" value="TPR"/>
    <property type="match status" value="1"/>
</dbReference>
<keyword evidence="6" id="KW-1185">Reference proteome</keyword>
<dbReference type="SMART" id="SM00028">
    <property type="entry name" value="TPR"/>
    <property type="match status" value="1"/>
</dbReference>
<protein>
    <submittedName>
        <fullName evidence="5">VWA domain-containing protein</fullName>
    </submittedName>
</protein>
<dbReference type="InterPro" id="IPR036465">
    <property type="entry name" value="vWFA_dom_sf"/>
</dbReference>
<dbReference type="AlphaFoldDB" id="A0A6I4KSF2"/>
<dbReference type="InterPro" id="IPR050768">
    <property type="entry name" value="UPF0353/GerABKA_families"/>
</dbReference>
<reference evidence="5 6" key="1">
    <citation type="submission" date="2019-11" db="EMBL/GenBank/DDBJ databases">
        <title>Pseudomonas flavidum sp. nov., isolated from Baiyang Lake.</title>
        <authorList>
            <person name="Zhao Y."/>
        </authorList>
    </citation>
    <scope>NUCLEOTIDE SEQUENCE [LARGE SCALE GENOMIC DNA]</scope>
    <source>
        <strain evidence="6">R-22-3 w-18</strain>
    </source>
</reference>
<feature type="transmembrane region" description="Helical" evidence="3">
    <location>
        <begin position="12"/>
        <end position="30"/>
    </location>
</feature>
<organism evidence="5 6">
    <name type="scientific">Pseudomonas xionganensis</name>
    <dbReference type="NCBI Taxonomy" id="2654845"/>
    <lineage>
        <taxon>Bacteria</taxon>
        <taxon>Pseudomonadati</taxon>
        <taxon>Pseudomonadota</taxon>
        <taxon>Gammaproteobacteria</taxon>
        <taxon>Pseudomonadales</taxon>
        <taxon>Pseudomonadaceae</taxon>
        <taxon>Pseudomonas</taxon>
    </lineage>
</organism>
<dbReference type="SUPFAM" id="SSF53300">
    <property type="entry name" value="vWA-like"/>
    <property type="match status" value="1"/>
</dbReference>
<feature type="compositionally biased region" description="Low complexity" evidence="2">
    <location>
        <begin position="502"/>
        <end position="523"/>
    </location>
</feature>
<dbReference type="Proteomes" id="UP000429555">
    <property type="component" value="Unassembled WGS sequence"/>
</dbReference>
<comment type="caution">
    <text evidence="5">The sequence shown here is derived from an EMBL/GenBank/DDBJ whole genome shotgun (WGS) entry which is preliminary data.</text>
</comment>
<dbReference type="InterPro" id="IPR019734">
    <property type="entry name" value="TPR_rpt"/>
</dbReference>
<dbReference type="Gene3D" id="1.25.40.10">
    <property type="entry name" value="Tetratricopeptide repeat domain"/>
    <property type="match status" value="1"/>
</dbReference>
<feature type="compositionally biased region" description="Low complexity" evidence="2">
    <location>
        <begin position="476"/>
        <end position="491"/>
    </location>
</feature>
<feature type="domain" description="VWFA" evidence="4">
    <location>
        <begin position="98"/>
        <end position="195"/>
    </location>
</feature>
<keyword evidence="3" id="KW-0812">Transmembrane</keyword>
<evidence type="ECO:0000256" key="1">
    <source>
        <dbReference type="PROSITE-ProRule" id="PRU00339"/>
    </source>
</evidence>
<dbReference type="EMBL" id="WKJZ01000001">
    <property type="protein sequence ID" value="MVW75490.1"/>
    <property type="molecule type" value="Genomic_DNA"/>
</dbReference>
<dbReference type="Pfam" id="PF00515">
    <property type="entry name" value="TPR_1"/>
    <property type="match status" value="1"/>
</dbReference>
<gene>
    <name evidence="5" type="ORF">GJV18_09195</name>
</gene>
<feature type="repeat" description="TPR" evidence="1">
    <location>
        <begin position="405"/>
        <end position="438"/>
    </location>
</feature>
<dbReference type="PANTHER" id="PTHR22550:SF14">
    <property type="entry name" value="VWFA DOMAIN-CONTAINING PROTEIN"/>
    <property type="match status" value="1"/>
</dbReference>
<dbReference type="RefSeq" id="WP_160344669.1">
    <property type="nucleotide sequence ID" value="NZ_WKJZ01000001.1"/>
</dbReference>
<keyword evidence="3" id="KW-0472">Membrane</keyword>
<accession>A0A6I4KSF2</accession>
<evidence type="ECO:0000256" key="3">
    <source>
        <dbReference type="SAM" id="Phobius"/>
    </source>
</evidence>